<comment type="similarity">
    <text evidence="2">Belongs to the TMCO4 family.</text>
</comment>
<evidence type="ECO:0000256" key="7">
    <source>
        <dbReference type="SAM" id="Phobius"/>
    </source>
</evidence>
<dbReference type="AlphaFoldDB" id="A0A8S3ZFY7"/>
<protein>
    <recommendedName>
        <fullName evidence="10">Transmembrane and coiled-coil domains 4</fullName>
    </recommendedName>
</protein>
<gene>
    <name evidence="8" type="ORF">CUNI_LOCUS13737</name>
</gene>
<name>A0A8S3ZFY7_9EUPU</name>
<proteinExistence type="inferred from homology"/>
<dbReference type="Gene3D" id="3.40.50.1820">
    <property type="entry name" value="alpha/beta hydrolase"/>
    <property type="match status" value="1"/>
</dbReference>
<dbReference type="Pfam" id="PF05277">
    <property type="entry name" value="DUF726"/>
    <property type="match status" value="1"/>
</dbReference>
<dbReference type="InterPro" id="IPR029058">
    <property type="entry name" value="AB_hydrolase_fold"/>
</dbReference>
<evidence type="ECO:0000256" key="4">
    <source>
        <dbReference type="ARBA" id="ARBA00022989"/>
    </source>
</evidence>
<evidence type="ECO:0000256" key="5">
    <source>
        <dbReference type="ARBA" id="ARBA00023136"/>
    </source>
</evidence>
<dbReference type="PANTHER" id="PTHR17920:SF3">
    <property type="entry name" value="TRANSMEMBRANE AND COILED-COIL DOMAIN-CONTAINING PROTEIN 4"/>
    <property type="match status" value="1"/>
</dbReference>
<sequence length="623" mass="66871">HIVPIHKELTEAGQYSFVALCATLLYSLFDSHDNKFKDEALSAILESLEQPPQVCNSARALLQGHGQDDVDPYIDVLLDEKALKEGAEPLISQIVAVAVRQGSYDARMRVLVKQIAWRLKVKQAVVIDLETALAETLALTQYEISEEERLEKAKKAKRRKYKRYALIGLATIGGGTLIGLTGGLAAPLVAAGAGAIIGGTSAAVLGSTAGVAIIGSLFGVAGAGLTGYKMKKRMGAIEEFSFEPLVGGSSLKAAPLVKQLNITIAVTGWLSDTSRDFKEPWKNLSVSQEQYVLCWESKYLVQLGQAFSYIINSAATLAAKEALKFTVLRGLLAAVTWPAALISAGAVIDNPWSVAVQRSQAAGQMLADVLLAREQGNRPVTLIGFSLGARVIFSCLEELSKRKGSEGIVEDAVLLGTPAPADPKVWARFAHVVAGRIVNGYSKGDWLLKFLYRASSVQLQIAGLGPVKWVDRRMHNIDLTDVVSGHLEYKQQLDTILKAVGIQTKASQSSDSPLDVTSDAETCASAVSTLSMIDELSSSDDDDEFLSAMKSDSAQKKSSQTALGCDAHGEEHKPESVSGFVKVKAEDCFILDSFGSDVIKPQDAEENQGQTSFRCDTHGEENK</sequence>
<comment type="caution">
    <text evidence="8">The sequence shown here is derived from an EMBL/GenBank/DDBJ whole genome shotgun (WGS) entry which is preliminary data.</text>
</comment>
<dbReference type="GO" id="GO:0016020">
    <property type="term" value="C:membrane"/>
    <property type="evidence" value="ECO:0007669"/>
    <property type="project" value="UniProtKB-SubCell"/>
</dbReference>
<evidence type="ECO:0000313" key="9">
    <source>
        <dbReference type="Proteomes" id="UP000678393"/>
    </source>
</evidence>
<reference evidence="8" key="1">
    <citation type="submission" date="2021-04" db="EMBL/GenBank/DDBJ databases">
        <authorList>
            <consortium name="Molecular Ecology Group"/>
        </authorList>
    </citation>
    <scope>NUCLEOTIDE SEQUENCE</scope>
</reference>
<evidence type="ECO:0000256" key="3">
    <source>
        <dbReference type="ARBA" id="ARBA00022692"/>
    </source>
</evidence>
<dbReference type="OrthoDB" id="277931at2759"/>
<evidence type="ECO:0000256" key="1">
    <source>
        <dbReference type="ARBA" id="ARBA00004141"/>
    </source>
</evidence>
<keyword evidence="3 7" id="KW-0812">Transmembrane</keyword>
<feature type="transmembrane region" description="Helical" evidence="7">
    <location>
        <begin position="164"/>
        <end position="197"/>
    </location>
</feature>
<dbReference type="PANTHER" id="PTHR17920">
    <property type="entry name" value="TRANSMEMBRANE AND COILED-COIL DOMAIN-CONTAINING PROTEIN 4 TMCO4"/>
    <property type="match status" value="1"/>
</dbReference>
<feature type="non-terminal residue" evidence="8">
    <location>
        <position position="623"/>
    </location>
</feature>
<keyword evidence="5 7" id="KW-0472">Membrane</keyword>
<dbReference type="SUPFAM" id="SSF53474">
    <property type="entry name" value="alpha/beta-Hydrolases"/>
    <property type="match status" value="1"/>
</dbReference>
<feature type="region of interest" description="Disordered" evidence="6">
    <location>
        <begin position="599"/>
        <end position="623"/>
    </location>
</feature>
<evidence type="ECO:0000256" key="6">
    <source>
        <dbReference type="SAM" id="MobiDB-lite"/>
    </source>
</evidence>
<keyword evidence="4 7" id="KW-1133">Transmembrane helix</keyword>
<dbReference type="EMBL" id="CAJHNH020002963">
    <property type="protein sequence ID" value="CAG5128179.1"/>
    <property type="molecule type" value="Genomic_DNA"/>
</dbReference>
<dbReference type="InterPro" id="IPR007941">
    <property type="entry name" value="DUF726"/>
</dbReference>
<evidence type="ECO:0008006" key="10">
    <source>
        <dbReference type="Google" id="ProtNLM"/>
    </source>
</evidence>
<dbReference type="Proteomes" id="UP000678393">
    <property type="component" value="Unassembled WGS sequence"/>
</dbReference>
<evidence type="ECO:0000256" key="2">
    <source>
        <dbReference type="ARBA" id="ARBA00009824"/>
    </source>
</evidence>
<organism evidence="8 9">
    <name type="scientific">Candidula unifasciata</name>
    <dbReference type="NCBI Taxonomy" id="100452"/>
    <lineage>
        <taxon>Eukaryota</taxon>
        <taxon>Metazoa</taxon>
        <taxon>Spiralia</taxon>
        <taxon>Lophotrochozoa</taxon>
        <taxon>Mollusca</taxon>
        <taxon>Gastropoda</taxon>
        <taxon>Heterobranchia</taxon>
        <taxon>Euthyneura</taxon>
        <taxon>Panpulmonata</taxon>
        <taxon>Eupulmonata</taxon>
        <taxon>Stylommatophora</taxon>
        <taxon>Helicina</taxon>
        <taxon>Helicoidea</taxon>
        <taxon>Geomitridae</taxon>
        <taxon>Candidula</taxon>
    </lineage>
</organism>
<feature type="transmembrane region" description="Helical" evidence="7">
    <location>
        <begin position="203"/>
        <end position="225"/>
    </location>
</feature>
<accession>A0A8S3ZFY7</accession>
<evidence type="ECO:0000313" key="8">
    <source>
        <dbReference type="EMBL" id="CAG5128179.1"/>
    </source>
</evidence>
<comment type="subcellular location">
    <subcellularLocation>
        <location evidence="1">Membrane</location>
        <topology evidence="1">Multi-pass membrane protein</topology>
    </subcellularLocation>
</comment>
<keyword evidence="9" id="KW-1185">Reference proteome</keyword>